<dbReference type="AlphaFoldDB" id="A0A2G9HFR3"/>
<dbReference type="InterPro" id="IPR039322">
    <property type="entry name" value="MOM1"/>
</dbReference>
<gene>
    <name evidence="2" type="ORF">CDL12_11222</name>
</gene>
<feature type="compositionally biased region" description="Low complexity" evidence="1">
    <location>
        <begin position="112"/>
        <end position="122"/>
    </location>
</feature>
<keyword evidence="3" id="KW-1185">Reference proteome</keyword>
<dbReference type="Proteomes" id="UP000231279">
    <property type="component" value="Unassembled WGS sequence"/>
</dbReference>
<reference evidence="3" key="1">
    <citation type="journal article" date="2018" name="Gigascience">
        <title>Genome assembly of the Pink Ipe (Handroanthus impetiginosus, Bignoniaceae), a highly valued, ecologically keystone Neotropical timber forest tree.</title>
        <authorList>
            <person name="Silva-Junior O.B."/>
            <person name="Grattapaglia D."/>
            <person name="Novaes E."/>
            <person name="Collevatti R.G."/>
        </authorList>
    </citation>
    <scope>NUCLEOTIDE SEQUENCE [LARGE SCALE GENOMIC DNA]</scope>
    <source>
        <strain evidence="3">cv. UFG-1</strain>
    </source>
</reference>
<evidence type="ECO:0000313" key="3">
    <source>
        <dbReference type="Proteomes" id="UP000231279"/>
    </source>
</evidence>
<feature type="region of interest" description="Disordered" evidence="1">
    <location>
        <begin position="1"/>
        <end position="137"/>
    </location>
</feature>
<comment type="caution">
    <text evidence="2">The sequence shown here is derived from an EMBL/GenBank/DDBJ whole genome shotgun (WGS) entry which is preliminary data.</text>
</comment>
<dbReference type="GO" id="GO:0031507">
    <property type="term" value="P:heterochromatin formation"/>
    <property type="evidence" value="ECO:0007669"/>
    <property type="project" value="InterPro"/>
</dbReference>
<sequence>MVTDTRSSRKSKDEARKNQDEAEGCSSKKKVNIRKGSSIISPREDDVAGLRRSVRETSLSRQKTPSPQSTRKSKRLEKGLQSLTPPVKRKSERLEKYHTPSPLRRSDRGMKKLSSSSSGSKQSAKELNLPDSKRKKEKTLIQVTMESEKAEPDLDAVGMNSFFYLRVRIFRDKFSVAQFLEHDGDRVLEGQDKSSHICGDNSGGVGTGQNGNEEDASHECSRRIMKKTSDDSIERASDSVLQNPVYSLEGCHADIENDINMDSSLR</sequence>
<evidence type="ECO:0000313" key="2">
    <source>
        <dbReference type="EMBL" id="PIN16130.1"/>
    </source>
</evidence>
<organism evidence="2 3">
    <name type="scientific">Handroanthus impetiginosus</name>
    <dbReference type="NCBI Taxonomy" id="429701"/>
    <lineage>
        <taxon>Eukaryota</taxon>
        <taxon>Viridiplantae</taxon>
        <taxon>Streptophyta</taxon>
        <taxon>Embryophyta</taxon>
        <taxon>Tracheophyta</taxon>
        <taxon>Spermatophyta</taxon>
        <taxon>Magnoliopsida</taxon>
        <taxon>eudicotyledons</taxon>
        <taxon>Gunneridae</taxon>
        <taxon>Pentapetalae</taxon>
        <taxon>asterids</taxon>
        <taxon>lamiids</taxon>
        <taxon>Lamiales</taxon>
        <taxon>Bignoniaceae</taxon>
        <taxon>Crescentiina</taxon>
        <taxon>Tabebuia alliance</taxon>
        <taxon>Handroanthus</taxon>
    </lineage>
</organism>
<dbReference type="PANTHER" id="PTHR35116:SF2">
    <property type="entry name" value="ATP-DEPENDENT HELICASE FAMILY PROTEIN-RELATED"/>
    <property type="match status" value="1"/>
</dbReference>
<evidence type="ECO:0000256" key="1">
    <source>
        <dbReference type="SAM" id="MobiDB-lite"/>
    </source>
</evidence>
<feature type="compositionally biased region" description="Polar residues" evidence="1">
    <location>
        <begin position="56"/>
        <end position="70"/>
    </location>
</feature>
<accession>A0A2G9HFR3</accession>
<dbReference type="STRING" id="429701.A0A2G9HFR3"/>
<feature type="compositionally biased region" description="Basic and acidic residues" evidence="1">
    <location>
        <begin position="92"/>
        <end position="110"/>
    </location>
</feature>
<protein>
    <submittedName>
        <fullName evidence="2">Uncharacterized protein</fullName>
    </submittedName>
</protein>
<dbReference type="OrthoDB" id="1751028at2759"/>
<feature type="compositionally biased region" description="Basic and acidic residues" evidence="1">
    <location>
        <begin position="42"/>
        <end position="55"/>
    </location>
</feature>
<feature type="compositionally biased region" description="Basic and acidic residues" evidence="1">
    <location>
        <begin position="1"/>
        <end position="20"/>
    </location>
</feature>
<dbReference type="PANTHER" id="PTHR35116">
    <property type="entry name" value="HELICASE PROTEIN MOM1"/>
    <property type="match status" value="1"/>
</dbReference>
<dbReference type="EMBL" id="NKXS01001944">
    <property type="protein sequence ID" value="PIN16130.1"/>
    <property type="molecule type" value="Genomic_DNA"/>
</dbReference>
<name>A0A2G9HFR3_9LAMI</name>
<proteinExistence type="predicted"/>